<reference evidence="3 4" key="1">
    <citation type="journal article" date="2010" name="Nature">
        <title>Genome sequencing and analysis of the model grass Brachypodium distachyon.</title>
        <authorList>
            <consortium name="International Brachypodium Initiative"/>
        </authorList>
    </citation>
    <scope>NUCLEOTIDE SEQUENCE [LARGE SCALE GENOMIC DNA]</scope>
    <source>
        <strain evidence="3 4">Bd21</strain>
    </source>
</reference>
<dbReference type="Gramene" id="PNT67778">
    <property type="protein sequence ID" value="PNT67778"/>
    <property type="gene ID" value="BRADI_3g32086v3"/>
</dbReference>
<evidence type="ECO:0000313" key="4">
    <source>
        <dbReference type="EnsemblPlants" id="PNT67778"/>
    </source>
</evidence>
<name>A0A2K2D0H0_BRADI</name>
<feature type="region of interest" description="Disordered" evidence="1">
    <location>
        <begin position="26"/>
        <end position="75"/>
    </location>
</feature>
<feature type="transmembrane region" description="Helical" evidence="2">
    <location>
        <begin position="132"/>
        <end position="152"/>
    </location>
</feature>
<dbReference type="EnsemblPlants" id="PNT67778">
    <property type="protein sequence ID" value="PNT67778"/>
    <property type="gene ID" value="BRADI_3g32086v3"/>
</dbReference>
<gene>
    <name evidence="3" type="ORF">BRADI_3g32086v3</name>
</gene>
<reference evidence="4" key="3">
    <citation type="submission" date="2018-08" db="UniProtKB">
        <authorList>
            <consortium name="EnsemblPlants"/>
        </authorList>
    </citation>
    <scope>IDENTIFICATION</scope>
    <source>
        <strain evidence="4">cv. Bd21</strain>
    </source>
</reference>
<keyword evidence="2" id="KW-1133">Transmembrane helix</keyword>
<keyword evidence="5" id="KW-1185">Reference proteome</keyword>
<dbReference type="EMBL" id="CM000882">
    <property type="protein sequence ID" value="PNT67779.1"/>
    <property type="molecule type" value="Genomic_DNA"/>
</dbReference>
<dbReference type="EMBL" id="CM000882">
    <property type="protein sequence ID" value="PNT67780.1"/>
    <property type="molecule type" value="Genomic_DNA"/>
</dbReference>
<evidence type="ECO:0000256" key="2">
    <source>
        <dbReference type="SAM" id="Phobius"/>
    </source>
</evidence>
<dbReference type="Proteomes" id="UP000008810">
    <property type="component" value="Chromosome 3"/>
</dbReference>
<feature type="compositionally biased region" description="Pro residues" evidence="1">
    <location>
        <begin position="54"/>
        <end position="69"/>
    </location>
</feature>
<dbReference type="InParanoid" id="A0A2K2D0H0"/>
<proteinExistence type="predicted"/>
<dbReference type="Gramene" id="PNT67779">
    <property type="protein sequence ID" value="PNT67779"/>
    <property type="gene ID" value="BRADI_3g32086v3"/>
</dbReference>
<evidence type="ECO:0000313" key="3">
    <source>
        <dbReference type="EMBL" id="PNT67778.1"/>
    </source>
</evidence>
<dbReference type="EMBL" id="CM000882">
    <property type="protein sequence ID" value="PNT67778.1"/>
    <property type="molecule type" value="Genomic_DNA"/>
</dbReference>
<dbReference type="AlphaFoldDB" id="A0A2K2D0H0"/>
<dbReference type="Gramene" id="PNT67780">
    <property type="protein sequence ID" value="PNT67780"/>
    <property type="gene ID" value="BRADI_3g32086v3"/>
</dbReference>
<dbReference type="EnsemblPlants" id="PNT67781">
    <property type="protein sequence ID" value="PNT67781"/>
    <property type="gene ID" value="BRADI_3g32086v3"/>
</dbReference>
<keyword evidence="2" id="KW-0472">Membrane</keyword>
<dbReference type="EnsemblPlants" id="PNT67779">
    <property type="protein sequence ID" value="PNT67779"/>
    <property type="gene ID" value="BRADI_3g32086v3"/>
</dbReference>
<organism evidence="3">
    <name type="scientific">Brachypodium distachyon</name>
    <name type="common">Purple false brome</name>
    <name type="synonym">Trachynia distachya</name>
    <dbReference type="NCBI Taxonomy" id="15368"/>
    <lineage>
        <taxon>Eukaryota</taxon>
        <taxon>Viridiplantae</taxon>
        <taxon>Streptophyta</taxon>
        <taxon>Embryophyta</taxon>
        <taxon>Tracheophyta</taxon>
        <taxon>Spermatophyta</taxon>
        <taxon>Magnoliopsida</taxon>
        <taxon>Liliopsida</taxon>
        <taxon>Poales</taxon>
        <taxon>Poaceae</taxon>
        <taxon>BOP clade</taxon>
        <taxon>Pooideae</taxon>
        <taxon>Stipodae</taxon>
        <taxon>Brachypodieae</taxon>
        <taxon>Brachypodium</taxon>
    </lineage>
</organism>
<evidence type="ECO:0000313" key="5">
    <source>
        <dbReference type="Proteomes" id="UP000008810"/>
    </source>
</evidence>
<dbReference type="EMBL" id="CM000882">
    <property type="protein sequence ID" value="PNT67781.1"/>
    <property type="molecule type" value="Genomic_DNA"/>
</dbReference>
<accession>A0A2K2D0H0</accession>
<feature type="compositionally biased region" description="Low complexity" evidence="1">
    <location>
        <begin position="29"/>
        <end position="43"/>
    </location>
</feature>
<dbReference type="EnsemblPlants" id="PNT67780">
    <property type="protein sequence ID" value="PNT67780"/>
    <property type="gene ID" value="BRADI_3g32086v3"/>
</dbReference>
<dbReference type="Gramene" id="PNT67781">
    <property type="protein sequence ID" value="PNT67781"/>
    <property type="gene ID" value="BRADI_3g32086v3"/>
</dbReference>
<sequence length="185" mass="19775">MRAARLAAPRRPAPVAALCLHARLPRAPPSRAASPPAAAPRSFAADDRNHLAGRPPPKLRPRPAPPYPAAPSRAAPCSPRGAAAVLAAQLAQAQPSLLLGPSFLARLQAQQAQARVLFSFVLFLFLKLMPDVWALLVSASLCSLLCCCVAAAPCRAALLLHFVDAREDHIALEMKRRDYIAYVND</sequence>
<keyword evidence="2" id="KW-0812">Transmembrane</keyword>
<protein>
    <submittedName>
        <fullName evidence="3 4">Uncharacterized protein</fullName>
    </submittedName>
</protein>
<evidence type="ECO:0000256" key="1">
    <source>
        <dbReference type="SAM" id="MobiDB-lite"/>
    </source>
</evidence>
<reference evidence="3" key="2">
    <citation type="submission" date="2017-06" db="EMBL/GenBank/DDBJ databases">
        <title>WGS assembly of Brachypodium distachyon.</title>
        <authorList>
            <consortium name="The International Brachypodium Initiative"/>
            <person name="Lucas S."/>
            <person name="Harmon-Smith M."/>
            <person name="Lail K."/>
            <person name="Tice H."/>
            <person name="Grimwood J."/>
            <person name="Bruce D."/>
            <person name="Barry K."/>
            <person name="Shu S."/>
            <person name="Lindquist E."/>
            <person name="Wang M."/>
            <person name="Pitluck S."/>
            <person name="Vogel J.P."/>
            <person name="Garvin D.F."/>
            <person name="Mockler T.C."/>
            <person name="Schmutz J."/>
            <person name="Rokhsar D."/>
            <person name="Bevan M.W."/>
        </authorList>
    </citation>
    <scope>NUCLEOTIDE SEQUENCE</scope>
    <source>
        <strain evidence="3">Bd21</strain>
    </source>
</reference>